<evidence type="ECO:0000256" key="8">
    <source>
        <dbReference type="ARBA" id="ARBA00023026"/>
    </source>
</evidence>
<feature type="domain" description="Glycosyltransferase 61 catalytic" evidence="11">
    <location>
        <begin position="537"/>
        <end position="653"/>
    </location>
</feature>
<dbReference type="Gene3D" id="3.90.176.10">
    <property type="entry name" value="Toxin ADP-ribosyltransferase, Chain A, domain 1"/>
    <property type="match status" value="1"/>
</dbReference>
<keyword evidence="10" id="KW-0520">NAD</keyword>
<dbReference type="GO" id="GO:0106274">
    <property type="term" value="F:NAD+-protein-arginine ADP-ribosyltransferase activity"/>
    <property type="evidence" value="ECO:0007669"/>
    <property type="project" value="UniProtKB-EC"/>
</dbReference>
<name>A0A819HJR6_9BILA</name>
<keyword evidence="5 10" id="KW-0328">Glycosyltransferase</keyword>
<dbReference type="GO" id="GO:0090729">
    <property type="term" value="F:toxin activity"/>
    <property type="evidence" value="ECO:0007669"/>
    <property type="project" value="UniProtKB-KW"/>
</dbReference>
<evidence type="ECO:0000256" key="1">
    <source>
        <dbReference type="ARBA" id="ARBA00004613"/>
    </source>
</evidence>
<accession>A0A819HJR6</accession>
<dbReference type="EMBL" id="CAJOBE010003814">
    <property type="protein sequence ID" value="CAF3902013.1"/>
    <property type="molecule type" value="Genomic_DNA"/>
</dbReference>
<evidence type="ECO:0000256" key="6">
    <source>
        <dbReference type="ARBA" id="ARBA00022679"/>
    </source>
</evidence>
<dbReference type="Pfam" id="PF04577">
    <property type="entry name" value="Glyco_transf_61"/>
    <property type="match status" value="1"/>
</dbReference>
<evidence type="ECO:0000256" key="4">
    <source>
        <dbReference type="ARBA" id="ARBA00022656"/>
    </source>
</evidence>
<comment type="caution">
    <text evidence="12">The sequence shown here is derived from an EMBL/GenBank/DDBJ whole genome shotgun (WGS) entry which is preliminary data.</text>
</comment>
<reference evidence="12" key="1">
    <citation type="submission" date="2021-02" db="EMBL/GenBank/DDBJ databases">
        <authorList>
            <person name="Nowell W R."/>
        </authorList>
    </citation>
    <scope>NUCLEOTIDE SEQUENCE</scope>
</reference>
<comment type="similarity">
    <text evidence="2 10">Belongs to the Arg-specific ADP-ribosyltransferase family.</text>
</comment>
<keyword evidence="4" id="KW-0800">Toxin</keyword>
<evidence type="ECO:0000313" key="12">
    <source>
        <dbReference type="EMBL" id="CAF3902013.1"/>
    </source>
</evidence>
<dbReference type="PANTHER" id="PTHR10339:SF25">
    <property type="entry name" value="SECRETED EXOENZYME S"/>
    <property type="match status" value="1"/>
</dbReference>
<comment type="subcellular location">
    <subcellularLocation>
        <location evidence="1">Secreted</location>
    </subcellularLocation>
</comment>
<dbReference type="Pfam" id="PF01129">
    <property type="entry name" value="ART"/>
    <property type="match status" value="1"/>
</dbReference>
<sequence length="677" mass="78543">MTTDEITQRILRISDIDKEPQEILAPIHEYDQMPLMSLEEAVQPLVSILPAVQDYAYMAKEKCKKPEDGLTHDESASIMLYSMGWEPLEQCLYFALNVALRSADRQNLDPWYLYLKLILTALSRLQSQHRFVYRGVKTDLSDRYRKGEKIVWWGFSSCTISVDVLQSELFLGKTETRTMFTIECNSGKDIRNHSFFPHEDEILLPAATQFKVVGCLDQGPALKVIQLKEIESPIPLIQPVTLAVHSNATSSKSSLQNEIRKASELFDRNLFGGIIVKDLIVEIRNNHEIVYPYSSWKCSNTSHTYFEDGGEYCILTNIYYQSSTNQYYFFRNSSKNEKNMQRDTFMASFGAFKLKLTDNIEIIKSLDLSGILTRPLLITHAPDENYAHGFLESCGPRFWVLSECQSHPTYIDPTKIQIYYTSVVLENLAPYWRFYQQQSDGTYLPTRKWEQMIQSMFSIYPLLTYRSFNNKAVMFQYALVPGYHGRTAPWGYNYPDRIIKSYPFPTVNYRRAYLAYSEWILNNFNLKSKFQLTSIQEELQQKKISEYVPICDKICPKQQKTNPSSNEFTGEWIVVLNRAGVGRRELINADELVNGLLKAFPDHSNPYLRVWPKQFNFNDNLYEAARMARSIRLLIGVHGAGLSNTIFMRPGAILYEINPYGCRHLSFNFRRWAEVFN</sequence>
<dbReference type="PANTHER" id="PTHR10339">
    <property type="entry name" value="ADP-RIBOSYLTRANSFERASE"/>
    <property type="match status" value="1"/>
</dbReference>
<organism evidence="12 13">
    <name type="scientific">Rotaria sordida</name>
    <dbReference type="NCBI Taxonomy" id="392033"/>
    <lineage>
        <taxon>Eukaryota</taxon>
        <taxon>Metazoa</taxon>
        <taxon>Spiralia</taxon>
        <taxon>Gnathifera</taxon>
        <taxon>Rotifera</taxon>
        <taxon>Eurotatoria</taxon>
        <taxon>Bdelloidea</taxon>
        <taxon>Philodinida</taxon>
        <taxon>Philodinidae</taxon>
        <taxon>Rotaria</taxon>
    </lineage>
</organism>
<dbReference type="AlphaFoldDB" id="A0A819HJR6"/>
<dbReference type="EC" id="2.4.2.31" evidence="10"/>
<proteinExistence type="inferred from homology"/>
<evidence type="ECO:0000256" key="7">
    <source>
        <dbReference type="ARBA" id="ARBA00022695"/>
    </source>
</evidence>
<feature type="non-terminal residue" evidence="12">
    <location>
        <position position="1"/>
    </location>
</feature>
<dbReference type="InterPro" id="IPR000768">
    <property type="entry name" value="ART"/>
</dbReference>
<keyword evidence="3" id="KW-0964">Secreted</keyword>
<gene>
    <name evidence="12" type="ORF">FNK824_LOCUS20626</name>
</gene>
<evidence type="ECO:0000256" key="5">
    <source>
        <dbReference type="ARBA" id="ARBA00022676"/>
    </source>
</evidence>
<dbReference type="InterPro" id="IPR049625">
    <property type="entry name" value="Glyco_transf_61_cat"/>
</dbReference>
<evidence type="ECO:0000256" key="3">
    <source>
        <dbReference type="ARBA" id="ARBA00022525"/>
    </source>
</evidence>
<evidence type="ECO:0000313" key="13">
    <source>
        <dbReference type="Proteomes" id="UP000663874"/>
    </source>
</evidence>
<dbReference type="Proteomes" id="UP000663874">
    <property type="component" value="Unassembled WGS sequence"/>
</dbReference>
<dbReference type="PROSITE" id="PS51996">
    <property type="entry name" value="TR_MART"/>
    <property type="match status" value="1"/>
</dbReference>
<keyword evidence="8" id="KW-0843">Virulence</keyword>
<evidence type="ECO:0000256" key="9">
    <source>
        <dbReference type="ARBA" id="ARBA00047597"/>
    </source>
</evidence>
<protein>
    <recommendedName>
        <fullName evidence="10">NAD(P)(+)--arginine ADP-ribosyltransferase</fullName>
        <ecNumber evidence="10">2.4.2.31</ecNumber>
    </recommendedName>
    <alternativeName>
        <fullName evidence="10">Mono(ADP-ribosyl)transferase</fullName>
    </alternativeName>
</protein>
<keyword evidence="6 10" id="KW-0808">Transferase</keyword>
<evidence type="ECO:0000256" key="10">
    <source>
        <dbReference type="RuleBase" id="RU361228"/>
    </source>
</evidence>
<keyword evidence="7" id="KW-0548">Nucleotidyltransferase</keyword>
<dbReference type="GO" id="GO:0005576">
    <property type="term" value="C:extracellular region"/>
    <property type="evidence" value="ECO:0007669"/>
    <property type="project" value="UniProtKB-SubCell"/>
</dbReference>
<evidence type="ECO:0000259" key="11">
    <source>
        <dbReference type="Pfam" id="PF04577"/>
    </source>
</evidence>
<dbReference type="GO" id="GO:0016779">
    <property type="term" value="F:nucleotidyltransferase activity"/>
    <property type="evidence" value="ECO:0007669"/>
    <property type="project" value="UniProtKB-KW"/>
</dbReference>
<evidence type="ECO:0000256" key="2">
    <source>
        <dbReference type="ARBA" id="ARBA00009558"/>
    </source>
</evidence>
<comment type="catalytic activity">
    <reaction evidence="9 10">
        <text>L-arginyl-[protein] + NAD(+) = N(omega)-(ADP-D-ribosyl)-L-arginyl-[protein] + nicotinamide + H(+)</text>
        <dbReference type="Rhea" id="RHEA:19149"/>
        <dbReference type="Rhea" id="RHEA-COMP:10532"/>
        <dbReference type="Rhea" id="RHEA-COMP:15087"/>
        <dbReference type="ChEBI" id="CHEBI:15378"/>
        <dbReference type="ChEBI" id="CHEBI:17154"/>
        <dbReference type="ChEBI" id="CHEBI:29965"/>
        <dbReference type="ChEBI" id="CHEBI:57540"/>
        <dbReference type="ChEBI" id="CHEBI:142554"/>
        <dbReference type="EC" id="2.4.2.31"/>
    </reaction>
</comment>
<keyword evidence="10" id="KW-0521">NADP</keyword>
<dbReference type="InterPro" id="IPR050999">
    <property type="entry name" value="ADP-ribosyltransferase_ARG"/>
</dbReference>
<dbReference type="GO" id="GO:0003950">
    <property type="term" value="F:NAD+ poly-ADP-ribosyltransferase activity"/>
    <property type="evidence" value="ECO:0007669"/>
    <property type="project" value="TreeGrafter"/>
</dbReference>
<dbReference type="SUPFAM" id="SSF56399">
    <property type="entry name" value="ADP-ribosylation"/>
    <property type="match status" value="1"/>
</dbReference>